<protein>
    <submittedName>
        <fullName evidence="1">Uncharacterized protein</fullName>
    </submittedName>
</protein>
<dbReference type="AlphaFoldDB" id="A0AAV5WUK9"/>
<dbReference type="Proteomes" id="UP001432322">
    <property type="component" value="Unassembled WGS sequence"/>
</dbReference>
<evidence type="ECO:0000313" key="2">
    <source>
        <dbReference type="Proteomes" id="UP001432322"/>
    </source>
</evidence>
<dbReference type="EMBL" id="BTSY01000006">
    <property type="protein sequence ID" value="GMT34379.1"/>
    <property type="molecule type" value="Genomic_DNA"/>
</dbReference>
<evidence type="ECO:0000313" key="1">
    <source>
        <dbReference type="EMBL" id="GMT34379.1"/>
    </source>
</evidence>
<name>A0AAV5WUK9_9BILA</name>
<sequence length="413" mass="46662">MRVVRLLLQPTCASHQQCFELAITQISDHLLLLVVLQDGRREGGARLDYEEVDHVRQRDHALNAAIRVDGAHAVHVALDEHRNRAPQRVRVAHRHHVRAAVARPHGVLELECLFDGHVQVVGALLESDADGVEARVHVDHLVRVSLHHRQPGYALVQQDVEAVDQRRVREHHSYALPRADAQLLRRPDVELGLRQLLTKAPEELEQSLVGEDEEGRALLGVEHRQSVDVVEGEQTGRLEQTLIRIDGDEVELLALGRDQISVLCNRECSNVLLLLVLLVGGQRVLHPLPLPELPEHDSDEVRHRQNAHHLALLARLRDEDVTLTLIYESIECLPQDQTEVEDDHLVRRRHRLVARVVHEQPRVRVVPVGAAQVGRSVHGAQLGRQLHARRRRKGSVGVGFVHSLLLREIYPPD</sequence>
<accession>A0AAV5WUK9</accession>
<comment type="caution">
    <text evidence="1">The sequence shown here is derived from an EMBL/GenBank/DDBJ whole genome shotgun (WGS) entry which is preliminary data.</text>
</comment>
<gene>
    <name evidence="1" type="ORF">PFISCL1PPCAC_25676</name>
</gene>
<feature type="non-terminal residue" evidence="1">
    <location>
        <position position="413"/>
    </location>
</feature>
<keyword evidence="2" id="KW-1185">Reference proteome</keyword>
<reference evidence="1" key="1">
    <citation type="submission" date="2023-10" db="EMBL/GenBank/DDBJ databases">
        <title>Genome assembly of Pristionchus species.</title>
        <authorList>
            <person name="Yoshida K."/>
            <person name="Sommer R.J."/>
        </authorList>
    </citation>
    <scope>NUCLEOTIDE SEQUENCE</scope>
    <source>
        <strain evidence="1">RS5133</strain>
    </source>
</reference>
<organism evidence="1 2">
    <name type="scientific">Pristionchus fissidentatus</name>
    <dbReference type="NCBI Taxonomy" id="1538716"/>
    <lineage>
        <taxon>Eukaryota</taxon>
        <taxon>Metazoa</taxon>
        <taxon>Ecdysozoa</taxon>
        <taxon>Nematoda</taxon>
        <taxon>Chromadorea</taxon>
        <taxon>Rhabditida</taxon>
        <taxon>Rhabditina</taxon>
        <taxon>Diplogasteromorpha</taxon>
        <taxon>Diplogasteroidea</taxon>
        <taxon>Neodiplogasteridae</taxon>
        <taxon>Pristionchus</taxon>
    </lineage>
</organism>
<proteinExistence type="predicted"/>